<evidence type="ECO:0000313" key="2">
    <source>
        <dbReference type="Proteomes" id="UP000276133"/>
    </source>
</evidence>
<accession>A0A3M7PAC2</accession>
<dbReference type="Proteomes" id="UP000276133">
    <property type="component" value="Unassembled WGS sequence"/>
</dbReference>
<name>A0A3M7PAC2_BRAPC</name>
<protein>
    <submittedName>
        <fullName evidence="1">Uncharacterized protein</fullName>
    </submittedName>
</protein>
<keyword evidence="2" id="KW-1185">Reference proteome</keyword>
<comment type="caution">
    <text evidence="1">The sequence shown here is derived from an EMBL/GenBank/DDBJ whole genome shotgun (WGS) entry which is preliminary data.</text>
</comment>
<dbReference type="EMBL" id="REGN01012354">
    <property type="protein sequence ID" value="RMZ95664.1"/>
    <property type="molecule type" value="Genomic_DNA"/>
</dbReference>
<dbReference type="AlphaFoldDB" id="A0A3M7PAC2"/>
<proteinExistence type="predicted"/>
<organism evidence="1 2">
    <name type="scientific">Brachionus plicatilis</name>
    <name type="common">Marine rotifer</name>
    <name type="synonym">Brachionus muelleri</name>
    <dbReference type="NCBI Taxonomy" id="10195"/>
    <lineage>
        <taxon>Eukaryota</taxon>
        <taxon>Metazoa</taxon>
        <taxon>Spiralia</taxon>
        <taxon>Gnathifera</taxon>
        <taxon>Rotifera</taxon>
        <taxon>Eurotatoria</taxon>
        <taxon>Monogononta</taxon>
        <taxon>Pseudotrocha</taxon>
        <taxon>Ploima</taxon>
        <taxon>Brachionidae</taxon>
        <taxon>Brachionus</taxon>
    </lineage>
</organism>
<gene>
    <name evidence="1" type="ORF">BpHYR1_006858</name>
</gene>
<reference evidence="1 2" key="1">
    <citation type="journal article" date="2018" name="Sci. Rep.">
        <title>Genomic signatures of local adaptation to the degree of environmental predictability in rotifers.</title>
        <authorList>
            <person name="Franch-Gras L."/>
            <person name="Hahn C."/>
            <person name="Garcia-Roger E.M."/>
            <person name="Carmona M.J."/>
            <person name="Serra M."/>
            <person name="Gomez A."/>
        </authorList>
    </citation>
    <scope>NUCLEOTIDE SEQUENCE [LARGE SCALE GENOMIC DNA]</scope>
    <source>
        <strain evidence="1">HYR1</strain>
    </source>
</reference>
<sequence length="165" mass="19015">MSSMIKPSKADSDKMTRQYSLFSRIGVVMEKRDCMRAAISASLAQAMHLNQNIAASKTSVTIDYENDSHLNNVSMKCSIWLKNGLKDTIHIRWKQLNDSSPQCQFRDFLYETNHNNKRLDRCLSMAIQNINSINVIQVNRDEWELSTCSCKIGLRIMNNFFISKN</sequence>
<evidence type="ECO:0000313" key="1">
    <source>
        <dbReference type="EMBL" id="RMZ95664.1"/>
    </source>
</evidence>